<evidence type="ECO:0000313" key="2">
    <source>
        <dbReference type="Proteomes" id="UP000798662"/>
    </source>
</evidence>
<proteinExistence type="predicted"/>
<dbReference type="Proteomes" id="UP000798662">
    <property type="component" value="Chromosome 2"/>
</dbReference>
<organism evidence="1 2">
    <name type="scientific">Pyropia yezoensis</name>
    <name type="common">Susabi-nori</name>
    <name type="synonym">Porphyra yezoensis</name>
    <dbReference type="NCBI Taxonomy" id="2788"/>
    <lineage>
        <taxon>Eukaryota</taxon>
        <taxon>Rhodophyta</taxon>
        <taxon>Bangiophyceae</taxon>
        <taxon>Bangiales</taxon>
        <taxon>Bangiaceae</taxon>
        <taxon>Pyropia</taxon>
    </lineage>
</organism>
<comment type="caution">
    <text evidence="1">The sequence shown here is derived from an EMBL/GenBank/DDBJ whole genome shotgun (WGS) entry which is preliminary data.</text>
</comment>
<protein>
    <submittedName>
        <fullName evidence="1">Uncharacterized protein</fullName>
    </submittedName>
</protein>
<reference evidence="1" key="1">
    <citation type="submission" date="2019-11" db="EMBL/GenBank/DDBJ databases">
        <title>Nori genome reveals adaptations in red seaweeds to the harsh intertidal environment.</title>
        <authorList>
            <person name="Wang D."/>
            <person name="Mao Y."/>
        </authorList>
    </citation>
    <scope>NUCLEOTIDE SEQUENCE</scope>
    <source>
        <tissue evidence="1">Gametophyte</tissue>
    </source>
</reference>
<dbReference type="EMBL" id="CM020619">
    <property type="protein sequence ID" value="KAK1864047.1"/>
    <property type="molecule type" value="Genomic_DNA"/>
</dbReference>
<gene>
    <name evidence="1" type="ORF">I4F81_006597</name>
</gene>
<keyword evidence="2" id="KW-1185">Reference proteome</keyword>
<evidence type="ECO:0000313" key="1">
    <source>
        <dbReference type="EMBL" id="KAK1864047.1"/>
    </source>
</evidence>
<accession>A0ACC3C1M0</accession>
<name>A0ACC3C1M0_PYRYE</name>
<sequence length="213" mass="21354">MARLYATAAAFTTLVALAVATALAAAPAAAAPPVTMPPAKFVTTYCNDTPIRSNMTIKAGKATAPSHCDVLIADPGVTLTLDTNADLTVKGNFSLSAADNRAPDAAFVMSRAASITAGRVILHSRLGSVAIGVNATITATEGNVYGSSRVSTSVGGGAVLTSKTGHVIVEGRGTTKVAAGARLVAATYVEVDARGTCTVETGVLTSAPKVYLC</sequence>